<organism evidence="2 3">
    <name type="scientific">Chlamydomonas schloesseri</name>
    <dbReference type="NCBI Taxonomy" id="2026947"/>
    <lineage>
        <taxon>Eukaryota</taxon>
        <taxon>Viridiplantae</taxon>
        <taxon>Chlorophyta</taxon>
        <taxon>core chlorophytes</taxon>
        <taxon>Chlorophyceae</taxon>
        <taxon>CS clade</taxon>
        <taxon>Chlamydomonadales</taxon>
        <taxon>Chlamydomonadaceae</taxon>
        <taxon>Chlamydomonas</taxon>
    </lineage>
</organism>
<dbReference type="OrthoDB" id="443981at2759"/>
<dbReference type="GO" id="GO:0035091">
    <property type="term" value="F:phosphatidylinositol binding"/>
    <property type="evidence" value="ECO:0007669"/>
    <property type="project" value="TreeGrafter"/>
</dbReference>
<comment type="caution">
    <text evidence="2">The sequence shown here is derived from an EMBL/GenBank/DDBJ whole genome shotgun (WGS) entry which is preliminary data.</text>
</comment>
<feature type="domain" description="Ysc84 actin-binding" evidence="1">
    <location>
        <begin position="102"/>
        <end position="230"/>
    </location>
</feature>
<dbReference type="AlphaFoldDB" id="A0A836BD33"/>
<gene>
    <name evidence="2" type="ORF">HYH02_000826</name>
</gene>
<proteinExistence type="predicted"/>
<dbReference type="PANTHER" id="PTHR15629">
    <property type="entry name" value="SH3YL1 PROTEIN"/>
    <property type="match status" value="1"/>
</dbReference>
<sequence>MSLHLDDEINKQYGGKQRVSMLDAKKNPLLISILDAVDTLKNMEAQNKLPVDAIKNCRGLLTMLTTKVGFGVSVTQGYGLLIARLPNSPSGWSAPLPIKVDGFSVGAVMGYNEQHTLISLATDNDIQAFLKDKRAMKIGLDFGVSVGDKVDKSAAVNTQTAQTDATSGAKTRIYTLSKGMMVDVSMQGTSVEPDVEDIANCYGQHVTPGDILTGKVSAPREATLLYNQLKPWL</sequence>
<dbReference type="Pfam" id="PF04366">
    <property type="entry name" value="Ysc84"/>
    <property type="match status" value="1"/>
</dbReference>
<dbReference type="Proteomes" id="UP000613740">
    <property type="component" value="Unassembled WGS sequence"/>
</dbReference>
<dbReference type="EMBL" id="JAEHOD010000001">
    <property type="protein sequence ID" value="KAG2455001.1"/>
    <property type="molecule type" value="Genomic_DNA"/>
</dbReference>
<evidence type="ECO:0000313" key="3">
    <source>
        <dbReference type="Proteomes" id="UP000613740"/>
    </source>
</evidence>
<evidence type="ECO:0000259" key="1">
    <source>
        <dbReference type="Pfam" id="PF04366"/>
    </source>
</evidence>
<keyword evidence="3" id="KW-1185">Reference proteome</keyword>
<dbReference type="PANTHER" id="PTHR15629:SF2">
    <property type="entry name" value="SH3 DOMAIN-CONTAINING YSC84-LIKE PROTEIN 1"/>
    <property type="match status" value="1"/>
</dbReference>
<dbReference type="CDD" id="cd11524">
    <property type="entry name" value="SYLF"/>
    <property type="match status" value="1"/>
</dbReference>
<reference evidence="2" key="1">
    <citation type="journal article" date="2020" name="bioRxiv">
        <title>Comparative genomics of Chlamydomonas.</title>
        <authorList>
            <person name="Craig R.J."/>
            <person name="Hasan A.R."/>
            <person name="Ness R.W."/>
            <person name="Keightley P.D."/>
        </authorList>
    </citation>
    <scope>NUCLEOTIDE SEQUENCE</scope>
    <source>
        <strain evidence="2">CCAP 11/173</strain>
    </source>
</reference>
<dbReference type="InterPro" id="IPR051702">
    <property type="entry name" value="SH3_domain_YSC84-like"/>
</dbReference>
<accession>A0A836BD33</accession>
<evidence type="ECO:0000313" key="2">
    <source>
        <dbReference type="EMBL" id="KAG2455001.1"/>
    </source>
</evidence>
<name>A0A836BD33_9CHLO</name>
<protein>
    <recommendedName>
        <fullName evidence="1">Ysc84 actin-binding domain-containing protein</fullName>
    </recommendedName>
</protein>
<dbReference type="InterPro" id="IPR007461">
    <property type="entry name" value="Ysc84_actin-binding"/>
</dbReference>